<proteinExistence type="predicted"/>
<feature type="transmembrane region" description="Helical" evidence="1">
    <location>
        <begin position="153"/>
        <end position="173"/>
    </location>
</feature>
<dbReference type="Proteomes" id="UP000299102">
    <property type="component" value="Unassembled WGS sequence"/>
</dbReference>
<evidence type="ECO:0000313" key="2">
    <source>
        <dbReference type="EMBL" id="GBP85018.1"/>
    </source>
</evidence>
<feature type="transmembrane region" description="Helical" evidence="1">
    <location>
        <begin position="21"/>
        <end position="41"/>
    </location>
</feature>
<evidence type="ECO:0000256" key="1">
    <source>
        <dbReference type="SAM" id="Phobius"/>
    </source>
</evidence>
<keyword evidence="1" id="KW-0812">Transmembrane</keyword>
<evidence type="ECO:0000313" key="3">
    <source>
        <dbReference type="Proteomes" id="UP000299102"/>
    </source>
</evidence>
<keyword evidence="3" id="KW-1185">Reference proteome</keyword>
<protein>
    <submittedName>
        <fullName evidence="2">Uncharacterized protein</fullName>
    </submittedName>
</protein>
<keyword evidence="1" id="KW-0472">Membrane</keyword>
<dbReference type="AlphaFoldDB" id="A0A4C1ZB19"/>
<reference evidence="2 3" key="1">
    <citation type="journal article" date="2019" name="Commun. Biol.">
        <title>The bagworm genome reveals a unique fibroin gene that provides high tensile strength.</title>
        <authorList>
            <person name="Kono N."/>
            <person name="Nakamura H."/>
            <person name="Ohtoshi R."/>
            <person name="Tomita M."/>
            <person name="Numata K."/>
            <person name="Arakawa K."/>
        </authorList>
    </citation>
    <scope>NUCLEOTIDE SEQUENCE [LARGE SCALE GENOMIC DNA]</scope>
</reference>
<organism evidence="2 3">
    <name type="scientific">Eumeta variegata</name>
    <name type="common">Bagworm moth</name>
    <name type="synonym">Eumeta japonica</name>
    <dbReference type="NCBI Taxonomy" id="151549"/>
    <lineage>
        <taxon>Eukaryota</taxon>
        <taxon>Metazoa</taxon>
        <taxon>Ecdysozoa</taxon>
        <taxon>Arthropoda</taxon>
        <taxon>Hexapoda</taxon>
        <taxon>Insecta</taxon>
        <taxon>Pterygota</taxon>
        <taxon>Neoptera</taxon>
        <taxon>Endopterygota</taxon>
        <taxon>Lepidoptera</taxon>
        <taxon>Glossata</taxon>
        <taxon>Ditrysia</taxon>
        <taxon>Tineoidea</taxon>
        <taxon>Psychidae</taxon>
        <taxon>Oiketicinae</taxon>
        <taxon>Eumeta</taxon>
    </lineage>
</organism>
<accession>A0A4C1ZB19</accession>
<dbReference type="EMBL" id="BGZK01001712">
    <property type="protein sequence ID" value="GBP85018.1"/>
    <property type="molecule type" value="Genomic_DNA"/>
</dbReference>
<keyword evidence="1" id="KW-1133">Transmembrane helix</keyword>
<sequence>MASPMWTKNPVCFFSVMCKELPLFIVAFPVSILVLAVFVLGHSLDSASDPTPIPSEFWSLSGFSILLSIPLSIPIPPRQILKRETGNIASHLGIRPSALTHTFTHGSREPLVYVDRMKRSIDVTKRSQLVEHAQTRKLSIDIPFLNKTKRKHIVVVLLDMDPSIFIALAMIIGSEDNRMLASIYQKEEMPKGSFGSETGCISPNEWCKTEIMSLHKGRVHGMFAWSLPPMDTHNSKGILVYFGRVVSLRVGAEGPAQAGARLANATSTIWPVRHWPLVINNLGKYSRR</sequence>
<name>A0A4C1ZB19_EUMVA</name>
<feature type="transmembrane region" description="Helical" evidence="1">
    <location>
        <begin position="57"/>
        <end position="75"/>
    </location>
</feature>
<comment type="caution">
    <text evidence="2">The sequence shown here is derived from an EMBL/GenBank/DDBJ whole genome shotgun (WGS) entry which is preliminary data.</text>
</comment>
<gene>
    <name evidence="2" type="ORF">EVAR_53699_1</name>
</gene>